<protein>
    <submittedName>
        <fullName evidence="2">Uncharacterized protein</fullName>
    </submittedName>
</protein>
<keyword evidence="3" id="KW-1185">Reference proteome</keyword>
<accession>A0A0F8A2G4</accession>
<dbReference type="AlphaFoldDB" id="A0A0F8A2G4"/>
<feature type="region of interest" description="Disordered" evidence="1">
    <location>
        <begin position="14"/>
        <end position="69"/>
    </location>
</feature>
<evidence type="ECO:0000313" key="3">
    <source>
        <dbReference type="Proteomes" id="UP000054481"/>
    </source>
</evidence>
<name>A0A0F8A2G4_9HYPO</name>
<organism evidence="2 3">
    <name type="scientific">Hirsutella minnesotensis 3608</name>
    <dbReference type="NCBI Taxonomy" id="1043627"/>
    <lineage>
        <taxon>Eukaryota</taxon>
        <taxon>Fungi</taxon>
        <taxon>Dikarya</taxon>
        <taxon>Ascomycota</taxon>
        <taxon>Pezizomycotina</taxon>
        <taxon>Sordariomycetes</taxon>
        <taxon>Hypocreomycetidae</taxon>
        <taxon>Hypocreales</taxon>
        <taxon>Ophiocordycipitaceae</taxon>
        <taxon>Hirsutella</taxon>
    </lineage>
</organism>
<proteinExistence type="predicted"/>
<dbReference type="Proteomes" id="UP000054481">
    <property type="component" value="Unassembled WGS sequence"/>
</dbReference>
<evidence type="ECO:0000256" key="1">
    <source>
        <dbReference type="SAM" id="MobiDB-lite"/>
    </source>
</evidence>
<dbReference type="EMBL" id="KQ030632">
    <property type="protein sequence ID" value="KJZ70334.1"/>
    <property type="molecule type" value="Genomic_DNA"/>
</dbReference>
<evidence type="ECO:0000313" key="2">
    <source>
        <dbReference type="EMBL" id="KJZ70334.1"/>
    </source>
</evidence>
<gene>
    <name evidence="2" type="ORF">HIM_10263</name>
</gene>
<reference evidence="2 3" key="1">
    <citation type="journal article" date="2014" name="Genome Biol. Evol.">
        <title>Comparative genomics and transcriptomics analyses reveal divergent lifestyle features of nematode endoparasitic fungus Hirsutella minnesotensis.</title>
        <authorList>
            <person name="Lai Y."/>
            <person name="Liu K."/>
            <person name="Zhang X."/>
            <person name="Zhang X."/>
            <person name="Li K."/>
            <person name="Wang N."/>
            <person name="Shu C."/>
            <person name="Wu Y."/>
            <person name="Wang C."/>
            <person name="Bushley K.E."/>
            <person name="Xiang M."/>
            <person name="Liu X."/>
        </authorList>
    </citation>
    <scope>NUCLEOTIDE SEQUENCE [LARGE SCALE GENOMIC DNA]</scope>
    <source>
        <strain evidence="2 3">3608</strain>
    </source>
</reference>
<sequence length="69" mass="7098">MLVQSNKITELEQVHEARKAPAGNGQASALRRLAGPGAEVRGEAHARPRARAGEPAPTPVGGQLPPEAA</sequence>